<name>A0AAJ5SP19_XANOO</name>
<organism evidence="1 2">
    <name type="scientific">Xanthomonas oryzae pv. oryzae</name>
    <dbReference type="NCBI Taxonomy" id="64187"/>
    <lineage>
        <taxon>Bacteria</taxon>
        <taxon>Pseudomonadati</taxon>
        <taxon>Pseudomonadota</taxon>
        <taxon>Gammaproteobacteria</taxon>
        <taxon>Lysobacterales</taxon>
        <taxon>Lysobacteraceae</taxon>
        <taxon>Xanthomonas</taxon>
    </lineage>
</organism>
<dbReference type="EMBL" id="CP047493">
    <property type="protein sequence ID" value="UXW01842.1"/>
    <property type="molecule type" value="Genomic_DNA"/>
</dbReference>
<accession>A0AAJ5SP19</accession>
<evidence type="ECO:0000313" key="1">
    <source>
        <dbReference type="EMBL" id="UXW01842.1"/>
    </source>
</evidence>
<dbReference type="Proteomes" id="UP000187097">
    <property type="component" value="Chromosome"/>
</dbReference>
<dbReference type="AlphaFoldDB" id="A0AAJ5SP19"/>
<protein>
    <submittedName>
        <fullName evidence="1">Transcriptional regulator</fullName>
    </submittedName>
</protein>
<proteinExistence type="predicted"/>
<sequence>MKSKDQGKNEPFFITEDVAAELTAAGYEFVPPGHARTASIRDLFGWQPGETLSEAVNRHLEKADTDCGREPRGEGV</sequence>
<reference evidence="1" key="1">
    <citation type="submission" date="2015-01" db="EMBL/GenBank/DDBJ databases">
        <authorList>
            <person name="Midha S."/>
            <person name="Anil M.G."/>
            <person name="Mishra D."/>
            <person name="Brahma K."/>
            <person name="Laha G.S."/>
            <person name="Sundaram R.M."/>
            <person name="Sonti R.V."/>
            <person name="Patil P.B."/>
        </authorList>
    </citation>
    <scope>NUCLEOTIDE SEQUENCE</scope>
    <source>
        <strain evidence="1">IXO792</strain>
    </source>
</reference>
<reference evidence="1" key="2">
    <citation type="submission" date="2020-01" db="EMBL/GenBank/DDBJ databases">
        <title>Complete genome investigation of Xanthomonas oryzae strains.</title>
        <authorList>
            <person name="Kaur A."/>
            <person name="Bansal K."/>
            <person name="Patil P.B."/>
        </authorList>
    </citation>
    <scope>NUCLEOTIDE SEQUENCE</scope>
    <source>
        <strain evidence="1">IXO792</strain>
    </source>
</reference>
<evidence type="ECO:0000313" key="2">
    <source>
        <dbReference type="Proteomes" id="UP000187097"/>
    </source>
</evidence>
<gene>
    <name evidence="1" type="ORF">IXO792_13290</name>
</gene>
<dbReference type="RefSeq" id="WP_075239402.1">
    <property type="nucleotide sequence ID" value="NZ_CP040604.1"/>
</dbReference>